<reference evidence="1 2" key="1">
    <citation type="submission" date="2015-10" db="EMBL/GenBank/DDBJ databases">
        <title>Draft genome of Bosea thiooxidans.</title>
        <authorList>
            <person name="Wang X."/>
        </authorList>
    </citation>
    <scope>NUCLEOTIDE SEQUENCE [LARGE SCALE GENOMIC DNA]</scope>
    <source>
        <strain evidence="1 2">CGMCC 9174</strain>
    </source>
</reference>
<organism evidence="1 2">
    <name type="scientific">Bosea thiooxidans</name>
    <dbReference type="NCBI Taxonomy" id="53254"/>
    <lineage>
        <taxon>Bacteria</taxon>
        <taxon>Pseudomonadati</taxon>
        <taxon>Pseudomonadota</taxon>
        <taxon>Alphaproteobacteria</taxon>
        <taxon>Hyphomicrobiales</taxon>
        <taxon>Boseaceae</taxon>
        <taxon>Bosea</taxon>
    </lineage>
</organism>
<name>A0A0Q3I736_9HYPH</name>
<dbReference type="AlphaFoldDB" id="A0A0Q3I736"/>
<dbReference type="EMBL" id="LMAR01000033">
    <property type="protein sequence ID" value="KQK30839.1"/>
    <property type="molecule type" value="Genomic_DNA"/>
</dbReference>
<accession>A0A0Q3I736</accession>
<protein>
    <recommendedName>
        <fullName evidence="3">Right handed beta helix region</fullName>
    </recommendedName>
</protein>
<comment type="caution">
    <text evidence="1">The sequence shown here is derived from an EMBL/GenBank/DDBJ whole genome shotgun (WGS) entry which is preliminary data.</text>
</comment>
<gene>
    <name evidence="1" type="ORF">ARD30_12960</name>
</gene>
<dbReference type="RefSeq" id="WP_055728000.1">
    <property type="nucleotide sequence ID" value="NZ_LMAR01000033.1"/>
</dbReference>
<evidence type="ECO:0008006" key="3">
    <source>
        <dbReference type="Google" id="ProtNLM"/>
    </source>
</evidence>
<evidence type="ECO:0000313" key="2">
    <source>
        <dbReference type="Proteomes" id="UP000051562"/>
    </source>
</evidence>
<proteinExistence type="predicted"/>
<keyword evidence="2" id="KW-1185">Reference proteome</keyword>
<dbReference type="STRING" id="53254.SAMN05660750_00046"/>
<dbReference type="Proteomes" id="UP000051562">
    <property type="component" value="Unassembled WGS sequence"/>
</dbReference>
<sequence>MKLGLKPQGEFVEIAMADTATHVKDAVSLQEAIRQKATRIEVEGQITDLSSLTLPTRTHLYGASNGAELCFKEGQPGLMLSADNRIADLRLLTDETQVALGLADDQDDLGVLIISNVKTVVRVHLEGSRATRGTLKLDNIHVERADARMAAHRPAGFGVEVLLGGLTVYNSSKSRASRWTLTARNLSGGSKENPLGGSGVFVFGGWSVPIDADPSQGPAPTQEGGNIDLEMLTTGEVHSDGGIPKGTSNLITGGVFVGSGVHARSVVNEGSVTTYGPNDMVLDNWGKVDAWRGHATVVSYGDSGIGFVNFGDIDLLKLEGPIETHGIGARGFNLYDGSLKVAEFQAITTYGDGAIGVQLSKPFGTIAVERDIRTKGGEGESLVRGKLVHLKAHALSLKPGTKGDEFKVKGHVIAENSDVPDYDFVAPPSVIDHLEVGGKAISSPQ</sequence>
<evidence type="ECO:0000313" key="1">
    <source>
        <dbReference type="EMBL" id="KQK30839.1"/>
    </source>
</evidence>